<protein>
    <submittedName>
        <fullName evidence="2">Uncharacterized protein</fullName>
    </submittedName>
</protein>
<dbReference type="InterPro" id="IPR004158">
    <property type="entry name" value="DUF247_pln"/>
</dbReference>
<evidence type="ECO:0000313" key="2">
    <source>
        <dbReference type="EMBL" id="KAL0007611.1"/>
    </source>
</evidence>
<keyword evidence="3" id="KW-1185">Reference proteome</keyword>
<sequence>MASDTNCSHGKEPECPEIIIDVENAKSAQRCSECCIYMVPKKLREVKPKAYTPKLIPIGPVHHNKEPNHMEHHNKNEVDNKKEQDSCPFLLSLRPPPGSVPEEENMKSLKLRYFNQFFRRRTWKGQKEFANIIIKNEENIRQCYAEEIFLPGKQDFVKMILLDSIFIIELFLRTASRSGYEKDDYILSKPWLEEGIKHDLILLENQLPFFILEQLYHHIGVFPETHSSFLYLAWNYFFPNENCKNIPKDKEVKHFTDLQRYFYYSPKLKSSDRIIEHLYSATKLDTAGLNFKKWKEKSSEVEDRRLLDIQFEKPDPLKIFPCFNCSWLLHCLPCLKCFWCMKRMQTSLVIPPFVINHGTEHIFRNIMALEQCHYPKEAYICNYIVLLDFLINTGDDAELLVDKKIIVHSLGSNKEVAKMVNKLGKEIVEKNSCYLQVAENLNDHYENWWNKNIASLKTVYFRDIWRGTASFVGIIVLLVTVGNFLRPFVYHK</sequence>
<proteinExistence type="predicted"/>
<organism evidence="2 3">
    <name type="scientific">Lithocarpus litseifolius</name>
    <dbReference type="NCBI Taxonomy" id="425828"/>
    <lineage>
        <taxon>Eukaryota</taxon>
        <taxon>Viridiplantae</taxon>
        <taxon>Streptophyta</taxon>
        <taxon>Embryophyta</taxon>
        <taxon>Tracheophyta</taxon>
        <taxon>Spermatophyta</taxon>
        <taxon>Magnoliopsida</taxon>
        <taxon>eudicotyledons</taxon>
        <taxon>Gunneridae</taxon>
        <taxon>Pentapetalae</taxon>
        <taxon>rosids</taxon>
        <taxon>fabids</taxon>
        <taxon>Fagales</taxon>
        <taxon>Fagaceae</taxon>
        <taxon>Lithocarpus</taxon>
    </lineage>
</organism>
<evidence type="ECO:0000256" key="1">
    <source>
        <dbReference type="SAM" id="Phobius"/>
    </source>
</evidence>
<feature type="transmembrane region" description="Helical" evidence="1">
    <location>
        <begin position="464"/>
        <end position="485"/>
    </location>
</feature>
<gene>
    <name evidence="2" type="ORF">SO802_009113</name>
</gene>
<comment type="caution">
    <text evidence="2">The sequence shown here is derived from an EMBL/GenBank/DDBJ whole genome shotgun (WGS) entry which is preliminary data.</text>
</comment>
<keyword evidence="1" id="KW-1133">Transmembrane helix</keyword>
<accession>A0AAW2DG35</accession>
<dbReference type="Pfam" id="PF03140">
    <property type="entry name" value="DUF247"/>
    <property type="match status" value="1"/>
</dbReference>
<evidence type="ECO:0000313" key="3">
    <source>
        <dbReference type="Proteomes" id="UP001459277"/>
    </source>
</evidence>
<keyword evidence="1" id="KW-0472">Membrane</keyword>
<dbReference type="EMBL" id="JAZDWU010000003">
    <property type="protein sequence ID" value="KAL0007611.1"/>
    <property type="molecule type" value="Genomic_DNA"/>
</dbReference>
<dbReference type="Proteomes" id="UP001459277">
    <property type="component" value="Unassembled WGS sequence"/>
</dbReference>
<name>A0AAW2DG35_9ROSI</name>
<dbReference type="PANTHER" id="PTHR31170:SF9">
    <property type="entry name" value="PROTEIN, PUTATIVE (DUF247)-RELATED"/>
    <property type="match status" value="1"/>
</dbReference>
<dbReference type="PANTHER" id="PTHR31170">
    <property type="entry name" value="BNAC04G53230D PROTEIN"/>
    <property type="match status" value="1"/>
</dbReference>
<dbReference type="AlphaFoldDB" id="A0AAW2DG35"/>
<reference evidence="2 3" key="1">
    <citation type="submission" date="2024-01" db="EMBL/GenBank/DDBJ databases">
        <title>A telomere-to-telomere, gap-free genome of sweet tea (Lithocarpus litseifolius).</title>
        <authorList>
            <person name="Zhou J."/>
        </authorList>
    </citation>
    <scope>NUCLEOTIDE SEQUENCE [LARGE SCALE GENOMIC DNA]</scope>
    <source>
        <strain evidence="2">Zhou-2022a</strain>
        <tissue evidence="2">Leaf</tissue>
    </source>
</reference>
<keyword evidence="1" id="KW-0812">Transmembrane</keyword>